<proteinExistence type="predicted"/>
<dbReference type="AlphaFoldDB" id="A0A4P9YEJ5"/>
<reference evidence="3" key="1">
    <citation type="journal article" date="2018" name="Nat. Microbiol.">
        <title>Leveraging single-cell genomics to expand the fungal tree of life.</title>
        <authorList>
            <person name="Ahrendt S.R."/>
            <person name="Quandt C.A."/>
            <person name="Ciobanu D."/>
            <person name="Clum A."/>
            <person name="Salamov A."/>
            <person name="Andreopoulos B."/>
            <person name="Cheng J.F."/>
            <person name="Woyke T."/>
            <person name="Pelin A."/>
            <person name="Henrissat B."/>
            <person name="Reynolds N.K."/>
            <person name="Benny G.L."/>
            <person name="Smith M.E."/>
            <person name="James T.Y."/>
            <person name="Grigoriev I.V."/>
        </authorList>
    </citation>
    <scope>NUCLEOTIDE SEQUENCE [LARGE SCALE GENOMIC DNA]</scope>
    <source>
        <strain evidence="3">CSF55</strain>
    </source>
</reference>
<organism evidence="2 3">
    <name type="scientific">Rozella allomycis (strain CSF55)</name>
    <dbReference type="NCBI Taxonomy" id="988480"/>
    <lineage>
        <taxon>Eukaryota</taxon>
        <taxon>Fungi</taxon>
        <taxon>Fungi incertae sedis</taxon>
        <taxon>Cryptomycota</taxon>
        <taxon>Cryptomycota incertae sedis</taxon>
        <taxon>Rozella</taxon>
    </lineage>
</organism>
<evidence type="ECO:0000313" key="3">
    <source>
        <dbReference type="Proteomes" id="UP000281549"/>
    </source>
</evidence>
<accession>A0A4P9YEJ5</accession>
<protein>
    <recommendedName>
        <fullName evidence="1">Reverse transcriptase domain-containing protein</fullName>
    </recommendedName>
</protein>
<feature type="domain" description="Reverse transcriptase" evidence="1">
    <location>
        <begin position="1"/>
        <end position="79"/>
    </location>
</feature>
<dbReference type="EMBL" id="ML005740">
    <property type="protein sequence ID" value="RKP17634.1"/>
    <property type="molecule type" value="Genomic_DNA"/>
</dbReference>
<feature type="non-terminal residue" evidence="2">
    <location>
        <position position="79"/>
    </location>
</feature>
<dbReference type="PROSITE" id="PS50878">
    <property type="entry name" value="RT_POL"/>
    <property type="match status" value="1"/>
</dbReference>
<evidence type="ECO:0000313" key="2">
    <source>
        <dbReference type="EMBL" id="RKP17634.1"/>
    </source>
</evidence>
<evidence type="ECO:0000259" key="1">
    <source>
        <dbReference type="PROSITE" id="PS50878"/>
    </source>
</evidence>
<dbReference type="Proteomes" id="UP000281549">
    <property type="component" value="Unassembled WGS sequence"/>
</dbReference>
<sequence length="79" mass="8815">LAIDIKKAYDTVKPSSMILSLKRLGINQPYIRAIINLEMARQVHINTMYGPTEPFQPEQSIVQGSPASCVLFRALCDPL</sequence>
<dbReference type="InterPro" id="IPR000477">
    <property type="entry name" value="RT_dom"/>
</dbReference>
<gene>
    <name evidence="2" type="ORF">ROZALSC1DRAFT_10140</name>
</gene>
<name>A0A4P9YEJ5_ROZAC</name>
<feature type="non-terminal residue" evidence="2">
    <location>
        <position position="1"/>
    </location>
</feature>